<evidence type="ECO:0000313" key="4">
    <source>
        <dbReference type="Proteomes" id="UP001221686"/>
    </source>
</evidence>
<reference evidence="3 4" key="1">
    <citation type="submission" date="2022-11" db="EMBL/GenBank/DDBJ databases">
        <title>Minimal conservation of predation-associated metabolite biosynthetic gene clusters underscores biosynthetic potential of Myxococcota including descriptions for ten novel species: Archangium lansinium sp. nov., Myxococcus landrumus sp. nov., Nannocystis bai.</title>
        <authorList>
            <person name="Ahearne A."/>
            <person name="Stevens C."/>
            <person name="Dowd S."/>
        </authorList>
    </citation>
    <scope>NUCLEOTIDE SEQUENCE [LARGE SCALE GENOMIC DNA]</scope>
    <source>
        <strain evidence="3 4">BB15-2</strain>
    </source>
</reference>
<sequence length="209" mass="22853">MHKIAPIRALVATACALPILAAGCQEEPLPLFDEQGTWVLSLFSLEDGDPISDFGSGLRQEKYMIFYDKDAKVVATAACSDSMGEQGVKASQCDLSGEQGYACRCFNYEFDETRMTWTEFVPKGQPKPPEPGEEDIANGAVPPDQGVRIQLEEYSPDTYNDTWRYTPLPFGVFDSNGVTSQYVFQGRSEASFDGTGCRKVCGIAGEPAM</sequence>
<dbReference type="RefSeq" id="WP_272085654.1">
    <property type="nucleotide sequence ID" value="NZ_JAQNDL010000001.1"/>
</dbReference>
<proteinExistence type="predicted"/>
<dbReference type="Proteomes" id="UP001221686">
    <property type="component" value="Unassembled WGS sequence"/>
</dbReference>
<keyword evidence="4" id="KW-1185">Reference proteome</keyword>
<dbReference type="EMBL" id="JAQNDL010000001">
    <property type="protein sequence ID" value="MDC0717169.1"/>
    <property type="molecule type" value="Genomic_DNA"/>
</dbReference>
<feature type="chain" id="PRO_5045053697" description="Lipoprotein" evidence="2">
    <location>
        <begin position="22"/>
        <end position="209"/>
    </location>
</feature>
<dbReference type="PROSITE" id="PS51257">
    <property type="entry name" value="PROKAR_LIPOPROTEIN"/>
    <property type="match status" value="1"/>
</dbReference>
<evidence type="ECO:0000256" key="2">
    <source>
        <dbReference type="SAM" id="SignalP"/>
    </source>
</evidence>
<name>A0ABT5DU88_9BACT</name>
<feature type="region of interest" description="Disordered" evidence="1">
    <location>
        <begin position="123"/>
        <end position="142"/>
    </location>
</feature>
<gene>
    <name evidence="3" type="ORF">POL25_09720</name>
</gene>
<evidence type="ECO:0008006" key="5">
    <source>
        <dbReference type="Google" id="ProtNLM"/>
    </source>
</evidence>
<feature type="signal peptide" evidence="2">
    <location>
        <begin position="1"/>
        <end position="21"/>
    </location>
</feature>
<evidence type="ECO:0000313" key="3">
    <source>
        <dbReference type="EMBL" id="MDC0717169.1"/>
    </source>
</evidence>
<organism evidence="3 4">
    <name type="scientific">Nannocystis bainbridge</name>
    <dbReference type="NCBI Taxonomy" id="2995303"/>
    <lineage>
        <taxon>Bacteria</taxon>
        <taxon>Pseudomonadati</taxon>
        <taxon>Myxococcota</taxon>
        <taxon>Polyangia</taxon>
        <taxon>Nannocystales</taxon>
        <taxon>Nannocystaceae</taxon>
        <taxon>Nannocystis</taxon>
    </lineage>
</organism>
<accession>A0ABT5DU88</accession>
<protein>
    <recommendedName>
        <fullName evidence="5">Lipoprotein</fullName>
    </recommendedName>
</protein>
<comment type="caution">
    <text evidence="3">The sequence shown here is derived from an EMBL/GenBank/DDBJ whole genome shotgun (WGS) entry which is preliminary data.</text>
</comment>
<keyword evidence="2" id="KW-0732">Signal</keyword>
<evidence type="ECO:0000256" key="1">
    <source>
        <dbReference type="SAM" id="MobiDB-lite"/>
    </source>
</evidence>